<evidence type="ECO:0000259" key="7">
    <source>
        <dbReference type="Pfam" id="PF20684"/>
    </source>
</evidence>
<feature type="transmembrane region" description="Helical" evidence="6">
    <location>
        <begin position="151"/>
        <end position="176"/>
    </location>
</feature>
<gene>
    <name evidence="8" type="ORF">BOTNAR_0003g00220</name>
</gene>
<evidence type="ECO:0000313" key="8">
    <source>
        <dbReference type="EMBL" id="TGO70129.1"/>
    </source>
</evidence>
<feature type="transmembrane region" description="Helical" evidence="6">
    <location>
        <begin position="40"/>
        <end position="62"/>
    </location>
</feature>
<keyword evidence="9" id="KW-1185">Reference proteome</keyword>
<evidence type="ECO:0000256" key="4">
    <source>
        <dbReference type="ARBA" id="ARBA00023136"/>
    </source>
</evidence>
<evidence type="ECO:0000256" key="6">
    <source>
        <dbReference type="SAM" id="Phobius"/>
    </source>
</evidence>
<feature type="transmembrane region" description="Helical" evidence="6">
    <location>
        <begin position="111"/>
        <end position="131"/>
    </location>
</feature>
<evidence type="ECO:0000256" key="5">
    <source>
        <dbReference type="ARBA" id="ARBA00038359"/>
    </source>
</evidence>
<dbReference type="InterPro" id="IPR049326">
    <property type="entry name" value="Rhodopsin_dom_fungi"/>
</dbReference>
<dbReference type="AlphaFoldDB" id="A0A4Z1J8U1"/>
<name>A0A4Z1J8U1_9HELO</name>
<reference evidence="8 9" key="1">
    <citation type="submission" date="2017-12" db="EMBL/GenBank/DDBJ databases">
        <title>Comparative genomics of Botrytis spp.</title>
        <authorList>
            <person name="Valero-Jimenez C.A."/>
            <person name="Tapia P."/>
            <person name="Veloso J."/>
            <person name="Silva-Moreno E."/>
            <person name="Staats M."/>
            <person name="Valdes J.H."/>
            <person name="Van Kan J.A.L."/>
        </authorList>
    </citation>
    <scope>NUCLEOTIDE SEQUENCE [LARGE SCALE GENOMIC DNA]</scope>
    <source>
        <strain evidence="8 9">MUCL2120</strain>
    </source>
</reference>
<keyword evidence="4 6" id="KW-0472">Membrane</keyword>
<evidence type="ECO:0000256" key="3">
    <source>
        <dbReference type="ARBA" id="ARBA00022989"/>
    </source>
</evidence>
<dbReference type="OrthoDB" id="5398388at2759"/>
<comment type="similarity">
    <text evidence="5">Belongs to the SAT4 family.</text>
</comment>
<evidence type="ECO:0000256" key="1">
    <source>
        <dbReference type="ARBA" id="ARBA00004141"/>
    </source>
</evidence>
<dbReference type="Pfam" id="PF20684">
    <property type="entry name" value="Fung_rhodopsin"/>
    <property type="match status" value="1"/>
</dbReference>
<dbReference type="InterPro" id="IPR052337">
    <property type="entry name" value="SAT4-like"/>
</dbReference>
<evidence type="ECO:0000256" key="2">
    <source>
        <dbReference type="ARBA" id="ARBA00022692"/>
    </source>
</evidence>
<sequence length="329" mass="36742">MYSSYSVAAATCSFVFPVLAGIAVYFRFHARRIQLIPYKADDYLILAAMLLAIVLACIVFEGSFRGSIGQPLSTLTPEQHTVLSKLSCGIVKCSVLMFYKRIFATSKFHLAANITLVAVSLWILASFFTQIFSAWPVSDWWTFGKSFDMNYGAMVTSFAAMDIFLDVLILCLPLPVIKHLQMTRTRKFQIVGIFWLGIFCVVSASVRMYYAYQLSFTASKPAVAFTPLFADDSTSSLIWGQIEPCTSIIAGCLPCLTPSFRGVRSPDSLIRSARSFRSIFSRSQPPSVTSLRRKATDEESQREYSAREWHILQQISNKQSVYTGGIETG</sequence>
<dbReference type="STRING" id="278944.A0A4Z1J8U1"/>
<feature type="transmembrane region" description="Helical" evidence="6">
    <location>
        <begin position="188"/>
        <end position="210"/>
    </location>
</feature>
<dbReference type="PANTHER" id="PTHR33048">
    <property type="entry name" value="PTH11-LIKE INTEGRAL MEMBRANE PROTEIN (AFU_ORTHOLOGUE AFUA_5G11245)"/>
    <property type="match status" value="1"/>
</dbReference>
<comment type="subcellular location">
    <subcellularLocation>
        <location evidence="1">Membrane</location>
        <topology evidence="1">Multi-pass membrane protein</topology>
    </subcellularLocation>
</comment>
<dbReference type="PANTHER" id="PTHR33048:SF47">
    <property type="entry name" value="INTEGRAL MEMBRANE PROTEIN-RELATED"/>
    <property type="match status" value="1"/>
</dbReference>
<comment type="caution">
    <text evidence="8">The sequence shown here is derived from an EMBL/GenBank/DDBJ whole genome shotgun (WGS) entry which is preliminary data.</text>
</comment>
<organism evidence="8 9">
    <name type="scientific">Botryotinia narcissicola</name>
    <dbReference type="NCBI Taxonomy" id="278944"/>
    <lineage>
        <taxon>Eukaryota</taxon>
        <taxon>Fungi</taxon>
        <taxon>Dikarya</taxon>
        <taxon>Ascomycota</taxon>
        <taxon>Pezizomycotina</taxon>
        <taxon>Leotiomycetes</taxon>
        <taxon>Helotiales</taxon>
        <taxon>Sclerotiniaceae</taxon>
        <taxon>Botryotinia</taxon>
    </lineage>
</organism>
<proteinExistence type="inferred from homology"/>
<accession>A0A4Z1J8U1</accession>
<keyword evidence="3 6" id="KW-1133">Transmembrane helix</keyword>
<feature type="transmembrane region" description="Helical" evidence="6">
    <location>
        <begin position="82"/>
        <end position="99"/>
    </location>
</feature>
<keyword evidence="2 6" id="KW-0812">Transmembrane</keyword>
<feature type="transmembrane region" description="Helical" evidence="6">
    <location>
        <begin position="6"/>
        <end position="28"/>
    </location>
</feature>
<protein>
    <recommendedName>
        <fullName evidence="7">Rhodopsin domain-containing protein</fullName>
    </recommendedName>
</protein>
<dbReference type="EMBL" id="PQXJ01000003">
    <property type="protein sequence ID" value="TGO70129.1"/>
    <property type="molecule type" value="Genomic_DNA"/>
</dbReference>
<dbReference type="GO" id="GO:0016020">
    <property type="term" value="C:membrane"/>
    <property type="evidence" value="ECO:0007669"/>
    <property type="project" value="UniProtKB-SubCell"/>
</dbReference>
<dbReference type="Proteomes" id="UP000297452">
    <property type="component" value="Unassembled WGS sequence"/>
</dbReference>
<feature type="domain" description="Rhodopsin" evidence="7">
    <location>
        <begin position="27"/>
        <end position="260"/>
    </location>
</feature>
<evidence type="ECO:0000313" key="9">
    <source>
        <dbReference type="Proteomes" id="UP000297452"/>
    </source>
</evidence>